<dbReference type="Proteomes" id="UP001458880">
    <property type="component" value="Unassembled WGS sequence"/>
</dbReference>
<dbReference type="PANTHER" id="PTHR42643">
    <property type="entry name" value="IONOTROPIC RECEPTOR 20A-RELATED"/>
    <property type="match status" value="1"/>
</dbReference>
<evidence type="ECO:0000313" key="12">
    <source>
        <dbReference type="Proteomes" id="UP001458880"/>
    </source>
</evidence>
<feature type="transmembrane region" description="Helical" evidence="9">
    <location>
        <begin position="216"/>
        <end position="234"/>
    </location>
</feature>
<evidence type="ECO:0000256" key="5">
    <source>
        <dbReference type="ARBA" id="ARBA00022989"/>
    </source>
</evidence>
<dbReference type="GO" id="GO:0050906">
    <property type="term" value="P:detection of stimulus involved in sensory perception"/>
    <property type="evidence" value="ECO:0007669"/>
    <property type="project" value="UniProtKB-ARBA"/>
</dbReference>
<evidence type="ECO:0000256" key="3">
    <source>
        <dbReference type="ARBA" id="ARBA00022475"/>
    </source>
</evidence>
<dbReference type="AlphaFoldDB" id="A0AAW1LUS0"/>
<proteinExistence type="inferred from homology"/>
<evidence type="ECO:0000256" key="9">
    <source>
        <dbReference type="SAM" id="Phobius"/>
    </source>
</evidence>
<keyword evidence="12" id="KW-1185">Reference proteome</keyword>
<evidence type="ECO:0000313" key="11">
    <source>
        <dbReference type="EMBL" id="KAK9738902.1"/>
    </source>
</evidence>
<evidence type="ECO:0000256" key="6">
    <source>
        <dbReference type="ARBA" id="ARBA00023136"/>
    </source>
</evidence>
<dbReference type="Pfam" id="PF00060">
    <property type="entry name" value="Lig_chan"/>
    <property type="match status" value="1"/>
</dbReference>
<dbReference type="InterPro" id="IPR001320">
    <property type="entry name" value="Iontro_rcpt_C"/>
</dbReference>
<dbReference type="GO" id="GO:0005886">
    <property type="term" value="C:plasma membrane"/>
    <property type="evidence" value="ECO:0007669"/>
    <property type="project" value="UniProtKB-SubCell"/>
</dbReference>
<reference evidence="11 12" key="1">
    <citation type="journal article" date="2024" name="BMC Genomics">
        <title>De novo assembly and annotation of Popillia japonica's genome with initial clues to its potential as an invasive pest.</title>
        <authorList>
            <person name="Cucini C."/>
            <person name="Boschi S."/>
            <person name="Funari R."/>
            <person name="Cardaioli E."/>
            <person name="Iannotti N."/>
            <person name="Marturano G."/>
            <person name="Paoli F."/>
            <person name="Bruttini M."/>
            <person name="Carapelli A."/>
            <person name="Frati F."/>
            <person name="Nardi F."/>
        </authorList>
    </citation>
    <scope>NUCLEOTIDE SEQUENCE [LARGE SCALE GENOMIC DNA]</scope>
    <source>
        <strain evidence="11">DMR45628</strain>
    </source>
</reference>
<dbReference type="EMBL" id="JASPKY010000081">
    <property type="protein sequence ID" value="KAK9738902.1"/>
    <property type="molecule type" value="Genomic_DNA"/>
</dbReference>
<evidence type="ECO:0000256" key="4">
    <source>
        <dbReference type="ARBA" id="ARBA00022692"/>
    </source>
</evidence>
<feature type="domain" description="Ionotropic glutamate receptor C-terminal" evidence="10">
    <location>
        <begin position="192"/>
        <end position="449"/>
    </location>
</feature>
<keyword evidence="5 9" id="KW-1133">Transmembrane helix</keyword>
<evidence type="ECO:0000256" key="2">
    <source>
        <dbReference type="ARBA" id="ARBA00008685"/>
    </source>
</evidence>
<comment type="similarity">
    <text evidence="2">Belongs to the glutamate-gated ion channel (TC 1.A.10.1) family.</text>
</comment>
<evidence type="ECO:0000256" key="7">
    <source>
        <dbReference type="ARBA" id="ARBA00023170"/>
    </source>
</evidence>
<feature type="transmembrane region" description="Helical" evidence="9">
    <location>
        <begin position="442"/>
        <end position="463"/>
    </location>
</feature>
<accession>A0AAW1LUS0</accession>
<keyword evidence="8" id="KW-0325">Glycoprotein</keyword>
<evidence type="ECO:0000256" key="8">
    <source>
        <dbReference type="ARBA" id="ARBA00023180"/>
    </source>
</evidence>
<sequence>MVWPFTSVANLKGNDIIVIDKLPKVDGDLKCYITTYGSGVVLRRNISSNKETEIRVSNVKENKVLKKSIYAVRNLNKDIFKCLPWEPNFYKVAFDGIDYQIIKLMTHDWPVTFHVSNYSVYTNRYTQMIESVRDGPYDVAACAIWLQYNSRSVIDTTVVYMETCVTFLVSRPYIIKAIWFIFHPITCSTWSLIGITTFLVAIVIKWCAKVDGNYNNLISTLFLSIRLLALNPPHRFPLHSHFRFKLIILIWCYICTLLTTIYSAGFSSVLTYPAYSEEIRTIKDMIKQNIHWGDTISYLRDDLLDSNNPRMSDLANNFLIENDIETKKRRLLTKKYSVCIETLSKQYVAGSENLDHYERENLQVLQECLTANGVVFGLKFNSPYKEILDKRLLRIIEHGFAQCWVNRIINKYSMVYMSQFYMKSNENPSEYEALDMSKLGGIFYFLLISHFVSVTIFIGELWYHSRLNQPGNDLLRKKIHISQL</sequence>
<organism evidence="11 12">
    <name type="scientific">Popillia japonica</name>
    <name type="common">Japanese beetle</name>
    <dbReference type="NCBI Taxonomy" id="7064"/>
    <lineage>
        <taxon>Eukaryota</taxon>
        <taxon>Metazoa</taxon>
        <taxon>Ecdysozoa</taxon>
        <taxon>Arthropoda</taxon>
        <taxon>Hexapoda</taxon>
        <taxon>Insecta</taxon>
        <taxon>Pterygota</taxon>
        <taxon>Neoptera</taxon>
        <taxon>Endopterygota</taxon>
        <taxon>Coleoptera</taxon>
        <taxon>Polyphaga</taxon>
        <taxon>Scarabaeiformia</taxon>
        <taxon>Scarabaeidae</taxon>
        <taxon>Rutelinae</taxon>
        <taxon>Popillia</taxon>
    </lineage>
</organism>
<dbReference type="InterPro" id="IPR052192">
    <property type="entry name" value="Insect_Ionotropic_Sensory_Rcpt"/>
</dbReference>
<gene>
    <name evidence="11" type="ORF">QE152_g9499</name>
</gene>
<evidence type="ECO:0000259" key="10">
    <source>
        <dbReference type="Pfam" id="PF00060"/>
    </source>
</evidence>
<protein>
    <submittedName>
        <fullName evidence="11">Ligand-gated ion channel</fullName>
    </submittedName>
</protein>
<feature type="transmembrane region" description="Helical" evidence="9">
    <location>
        <begin position="246"/>
        <end position="275"/>
    </location>
</feature>
<name>A0AAW1LUS0_POPJA</name>
<keyword evidence="7" id="KW-0675">Receptor</keyword>
<comment type="subcellular location">
    <subcellularLocation>
        <location evidence="1">Cell membrane</location>
        <topology evidence="1">Multi-pass membrane protein</topology>
    </subcellularLocation>
</comment>
<dbReference type="GO" id="GO:0015276">
    <property type="term" value="F:ligand-gated monoatomic ion channel activity"/>
    <property type="evidence" value="ECO:0007669"/>
    <property type="project" value="InterPro"/>
</dbReference>
<evidence type="ECO:0000256" key="1">
    <source>
        <dbReference type="ARBA" id="ARBA00004651"/>
    </source>
</evidence>
<comment type="caution">
    <text evidence="11">The sequence shown here is derived from an EMBL/GenBank/DDBJ whole genome shotgun (WGS) entry which is preliminary data.</text>
</comment>
<keyword evidence="6 9" id="KW-0472">Membrane</keyword>
<dbReference type="Gene3D" id="3.40.190.10">
    <property type="entry name" value="Periplasmic binding protein-like II"/>
    <property type="match status" value="1"/>
</dbReference>
<keyword evidence="4 9" id="KW-0812">Transmembrane</keyword>
<keyword evidence="3" id="KW-1003">Cell membrane</keyword>
<dbReference type="SUPFAM" id="SSF53850">
    <property type="entry name" value="Periplasmic binding protein-like II"/>
    <property type="match status" value="1"/>
</dbReference>
<feature type="transmembrane region" description="Helical" evidence="9">
    <location>
        <begin position="177"/>
        <end position="204"/>
    </location>
</feature>
<dbReference type="PANTHER" id="PTHR42643:SF35">
    <property type="entry name" value="IONOTROPIC RECEPTOR 68A, ISOFORM A"/>
    <property type="match status" value="1"/>
</dbReference>